<evidence type="ECO:0000256" key="5">
    <source>
        <dbReference type="ARBA" id="ARBA00022822"/>
    </source>
</evidence>
<evidence type="ECO:0000256" key="4">
    <source>
        <dbReference type="ARBA" id="ARBA00022605"/>
    </source>
</evidence>
<dbReference type="EMBL" id="JAEKNN010000031">
    <property type="protein sequence ID" value="MBJ7609221.1"/>
    <property type="molecule type" value="Genomic_DNA"/>
</dbReference>
<evidence type="ECO:0000313" key="11">
    <source>
        <dbReference type="EMBL" id="MBJ7609221.1"/>
    </source>
</evidence>
<comment type="pathway">
    <text evidence="2 9">Amino-acid biosynthesis; L-tryptophan biosynthesis; L-tryptophan from chorismate: step 5/5.</text>
</comment>
<reference evidence="11 12" key="1">
    <citation type="submission" date="2020-10" db="EMBL/GenBank/DDBJ databases">
        <title>Ca. Dormibacterota MAGs.</title>
        <authorList>
            <person name="Montgomery K."/>
        </authorList>
    </citation>
    <scope>NUCLEOTIDE SEQUENCE [LARGE SCALE GENOMIC DNA]</scope>
    <source>
        <strain evidence="11">Mitchell_Peninsula_5</strain>
    </source>
</reference>
<feature type="active site" description="Proton acceptor" evidence="9">
    <location>
        <position position="58"/>
    </location>
</feature>
<sequence>MTGTTTMPPGERLRAALEVTREGGLPALIPYVTAGFPHLGDTVGVLRAAEEAGCAAAEIGIPFSDPLADGPTIQRAGWQALHNGMTATLAVEQAAAARAAGLTLPLVLMTYINPVLSRGLDRFCAEAAAAGVDGLIVPDLPDDEADDAHAATAAHGLALIPLVAPTTPDERIDRACRRASGFVYCVSVTGTTGARQSIDAEAFELLERVRTHSPLPRAMGFGLARHEHMLALRGRCEAAVVGSALIDAISGQPEDGAGAAAAFLRGMLHAA</sequence>
<evidence type="ECO:0000256" key="1">
    <source>
        <dbReference type="ARBA" id="ARBA00003365"/>
    </source>
</evidence>
<evidence type="ECO:0000313" key="12">
    <source>
        <dbReference type="Proteomes" id="UP000614410"/>
    </source>
</evidence>
<dbReference type="PANTHER" id="PTHR43406:SF1">
    <property type="entry name" value="TRYPTOPHAN SYNTHASE ALPHA CHAIN, CHLOROPLASTIC"/>
    <property type="match status" value="1"/>
</dbReference>
<comment type="function">
    <text evidence="1 9">The alpha subunit is responsible for the aldol cleavage of indoleglycerol phosphate to indole and glyceraldehyde 3-phosphate.</text>
</comment>
<evidence type="ECO:0000256" key="9">
    <source>
        <dbReference type="HAMAP-Rule" id="MF_00131"/>
    </source>
</evidence>
<dbReference type="EC" id="4.2.1.20" evidence="9"/>
<dbReference type="Gene3D" id="3.20.20.70">
    <property type="entry name" value="Aldolase class I"/>
    <property type="match status" value="1"/>
</dbReference>
<name>A0A934KGT9_9BACT</name>
<keyword evidence="4 9" id="KW-0028">Amino-acid biosynthesis</keyword>
<dbReference type="CDD" id="cd04724">
    <property type="entry name" value="Tryptophan_synthase_alpha"/>
    <property type="match status" value="1"/>
</dbReference>
<comment type="similarity">
    <text evidence="9 10">Belongs to the TrpA family.</text>
</comment>
<dbReference type="FunFam" id="3.20.20.70:FF:000037">
    <property type="entry name" value="Tryptophan synthase alpha chain"/>
    <property type="match status" value="1"/>
</dbReference>
<evidence type="ECO:0000256" key="6">
    <source>
        <dbReference type="ARBA" id="ARBA00023141"/>
    </source>
</evidence>
<dbReference type="GO" id="GO:0004834">
    <property type="term" value="F:tryptophan synthase activity"/>
    <property type="evidence" value="ECO:0007669"/>
    <property type="project" value="UniProtKB-UniRule"/>
</dbReference>
<evidence type="ECO:0000256" key="3">
    <source>
        <dbReference type="ARBA" id="ARBA00011270"/>
    </source>
</evidence>
<dbReference type="GO" id="GO:0005829">
    <property type="term" value="C:cytosol"/>
    <property type="evidence" value="ECO:0007669"/>
    <property type="project" value="TreeGrafter"/>
</dbReference>
<organism evidence="11 12">
    <name type="scientific">Candidatus Amunia macphersoniae</name>
    <dbReference type="NCBI Taxonomy" id="3127014"/>
    <lineage>
        <taxon>Bacteria</taxon>
        <taxon>Bacillati</taxon>
        <taxon>Candidatus Dormiibacterota</taxon>
        <taxon>Candidatus Dormibacteria</taxon>
        <taxon>Candidatus Aeolococcales</taxon>
        <taxon>Candidatus Aeolococcaceae</taxon>
        <taxon>Candidatus Amunia</taxon>
    </lineage>
</organism>
<keyword evidence="7 9" id="KW-0456">Lyase</keyword>
<dbReference type="Pfam" id="PF00290">
    <property type="entry name" value="Trp_syntA"/>
    <property type="match status" value="1"/>
</dbReference>
<evidence type="ECO:0000256" key="2">
    <source>
        <dbReference type="ARBA" id="ARBA00004733"/>
    </source>
</evidence>
<comment type="caution">
    <text evidence="11">The sequence shown here is derived from an EMBL/GenBank/DDBJ whole genome shotgun (WGS) entry which is preliminary data.</text>
</comment>
<dbReference type="Proteomes" id="UP000614410">
    <property type="component" value="Unassembled WGS sequence"/>
</dbReference>
<comment type="subunit">
    <text evidence="3 9">Tetramer of two alpha and two beta chains.</text>
</comment>
<gene>
    <name evidence="9" type="primary">trpA</name>
    <name evidence="11" type="ORF">JF887_07285</name>
</gene>
<dbReference type="HAMAP" id="MF_00131">
    <property type="entry name" value="Trp_synth_alpha"/>
    <property type="match status" value="1"/>
</dbReference>
<feature type="active site" description="Proton acceptor" evidence="9">
    <location>
        <position position="69"/>
    </location>
</feature>
<proteinExistence type="inferred from homology"/>
<evidence type="ECO:0000256" key="8">
    <source>
        <dbReference type="ARBA" id="ARBA00049047"/>
    </source>
</evidence>
<keyword evidence="6 9" id="KW-0057">Aromatic amino acid biosynthesis</keyword>
<evidence type="ECO:0000256" key="7">
    <source>
        <dbReference type="ARBA" id="ARBA00023239"/>
    </source>
</evidence>
<keyword evidence="5 9" id="KW-0822">Tryptophan biosynthesis</keyword>
<dbReference type="InterPro" id="IPR002028">
    <property type="entry name" value="Trp_synthase_suA"/>
</dbReference>
<comment type="catalytic activity">
    <reaction evidence="8 9">
        <text>(1S,2R)-1-C-(indol-3-yl)glycerol 3-phosphate + L-serine = D-glyceraldehyde 3-phosphate + L-tryptophan + H2O</text>
        <dbReference type="Rhea" id="RHEA:10532"/>
        <dbReference type="ChEBI" id="CHEBI:15377"/>
        <dbReference type="ChEBI" id="CHEBI:33384"/>
        <dbReference type="ChEBI" id="CHEBI:57912"/>
        <dbReference type="ChEBI" id="CHEBI:58866"/>
        <dbReference type="ChEBI" id="CHEBI:59776"/>
        <dbReference type="EC" id="4.2.1.20"/>
    </reaction>
</comment>
<evidence type="ECO:0000256" key="10">
    <source>
        <dbReference type="RuleBase" id="RU003662"/>
    </source>
</evidence>
<dbReference type="InterPro" id="IPR011060">
    <property type="entry name" value="RibuloseP-bd_barrel"/>
</dbReference>
<dbReference type="NCBIfam" id="TIGR00262">
    <property type="entry name" value="trpA"/>
    <property type="match status" value="1"/>
</dbReference>
<protein>
    <recommendedName>
        <fullName evidence="9">Tryptophan synthase alpha chain</fullName>
        <ecNumber evidence="9">4.2.1.20</ecNumber>
    </recommendedName>
</protein>
<dbReference type="AlphaFoldDB" id="A0A934KGT9"/>
<dbReference type="InterPro" id="IPR013785">
    <property type="entry name" value="Aldolase_TIM"/>
</dbReference>
<dbReference type="SUPFAM" id="SSF51366">
    <property type="entry name" value="Ribulose-phoshate binding barrel"/>
    <property type="match status" value="1"/>
</dbReference>
<accession>A0A934KGT9</accession>
<dbReference type="PANTHER" id="PTHR43406">
    <property type="entry name" value="TRYPTOPHAN SYNTHASE, ALPHA CHAIN"/>
    <property type="match status" value="1"/>
</dbReference>